<comment type="caution">
    <text evidence="2">The sequence shown here is derived from an EMBL/GenBank/DDBJ whole genome shotgun (WGS) entry which is preliminary data.</text>
</comment>
<proteinExistence type="predicted"/>
<dbReference type="EMBL" id="VIFK01000188">
    <property type="protein sequence ID" value="TQE98500.1"/>
    <property type="molecule type" value="Genomic_DNA"/>
</dbReference>
<name>A0A540VP14_9GAMM</name>
<evidence type="ECO:0000256" key="1">
    <source>
        <dbReference type="SAM" id="MobiDB-lite"/>
    </source>
</evidence>
<dbReference type="Proteomes" id="UP000315400">
    <property type="component" value="Unassembled WGS sequence"/>
</dbReference>
<evidence type="ECO:0000313" key="2">
    <source>
        <dbReference type="EMBL" id="TQE98500.1"/>
    </source>
</evidence>
<organism evidence="2 3">
    <name type="scientific">Spiribacter salinus</name>
    <dbReference type="NCBI Taxonomy" id="1335746"/>
    <lineage>
        <taxon>Bacteria</taxon>
        <taxon>Pseudomonadati</taxon>
        <taxon>Pseudomonadota</taxon>
        <taxon>Gammaproteobacteria</taxon>
        <taxon>Chromatiales</taxon>
        <taxon>Ectothiorhodospiraceae</taxon>
        <taxon>Spiribacter</taxon>
    </lineage>
</organism>
<accession>A0A540VP14</accession>
<dbReference type="AlphaFoldDB" id="A0A540VP14"/>
<evidence type="ECO:0000313" key="3">
    <source>
        <dbReference type="Proteomes" id="UP000315400"/>
    </source>
</evidence>
<gene>
    <name evidence="2" type="ORF">FKY71_13515</name>
</gene>
<feature type="compositionally biased region" description="Polar residues" evidence="1">
    <location>
        <begin position="14"/>
        <end position="25"/>
    </location>
</feature>
<sequence length="570" mass="59566">MDREDHSHHPLDQARQSDSVKQGDNSEAALGWQTALGSLAALGPAASKVLGVAGPSVSEDGLPGFYVAGHPLSPLKITKYQDPNSETEIEGVNFRVPRVGYEIGGAQTTFHQNWTAEGETDGGWLLERRAGEIESHVLGEVSEYYEFSKFRATDGEGGSIDFVGRPDLAGGVEAATDDTELAARLDRVGVVDAGTVADHLGELLEGSEGTVEAEVVSGVRPDGSEFVEVLAVQDSAVRDQGPWVNDVHRLIYEDGTVTHSEQSRVLPKDYDGALRDQVESTRIVREYSFDTSDAGDEAGRETDVPGSDASDADNSSASIPTLGQTLAGLSAQGEILTLDEQLDLLDASAADDTGAAIDLPSQEDNLAVYGFPMDEEQDAAGDLDIVTLEQALPDAGVDGDVQTGAGAGLTTPADFGLDVGAESAPAIVGFEDYLAGETPGFLDHPDLSADAGSHDEPIFGAPAWAQPESTGVGRNAVGQRSVAKRRASAIKGGRQPPRSLRPATTTAVFHTSEPLAGMPAAGAHGAAVTRICRSRPTTPVHIVDLSFATRGWHISARGVPANDAAPRHAA</sequence>
<feature type="region of interest" description="Disordered" evidence="1">
    <location>
        <begin position="285"/>
        <end position="319"/>
    </location>
</feature>
<feature type="compositionally biased region" description="Basic and acidic residues" evidence="1">
    <location>
        <begin position="1"/>
        <end position="12"/>
    </location>
</feature>
<feature type="region of interest" description="Disordered" evidence="1">
    <location>
        <begin position="1"/>
        <end position="26"/>
    </location>
</feature>
<protein>
    <submittedName>
        <fullName evidence="2">Uncharacterized protein</fullName>
    </submittedName>
</protein>
<reference evidence="2 3" key="1">
    <citation type="submission" date="2019-06" db="EMBL/GenBank/DDBJ databases">
        <title>Metagenome assembled Genome of Spiribacter salinus SL48-SHIP from the microbial mat of Salt Lake 48 (Novosibirsk region, Russia).</title>
        <authorList>
            <person name="Shipova A."/>
            <person name="Rozanov A.S."/>
            <person name="Bryanskaya A.V."/>
            <person name="Peltek S.E."/>
        </authorList>
    </citation>
    <scope>NUCLEOTIDE SEQUENCE [LARGE SCALE GENOMIC DNA]</scope>
    <source>
        <strain evidence="2">SL48-SHIP-2</strain>
    </source>
</reference>
<feature type="compositionally biased region" description="Low complexity" evidence="1">
    <location>
        <begin position="307"/>
        <end position="318"/>
    </location>
</feature>